<dbReference type="OrthoDB" id="43684at2"/>
<dbReference type="AlphaFoldDB" id="A0A2K1P189"/>
<comment type="caution">
    <text evidence="1">The sequence shown here is derived from an EMBL/GenBank/DDBJ whole genome shotgun (WGS) entry which is preliminary data.</text>
</comment>
<gene>
    <name evidence="1" type="ORF">X929_04895</name>
</gene>
<protein>
    <recommendedName>
        <fullName evidence="3">Peptidase M20 dimerisation domain-containing protein</fullName>
    </recommendedName>
</protein>
<evidence type="ECO:0000313" key="2">
    <source>
        <dbReference type="Proteomes" id="UP000236434"/>
    </source>
</evidence>
<reference evidence="1 2" key="1">
    <citation type="submission" date="2013-12" db="EMBL/GenBank/DDBJ databases">
        <title>Comparative genomics of Petrotoga isolates.</title>
        <authorList>
            <person name="Nesbo C.L."/>
            <person name="Charchuk R."/>
            <person name="Chow K."/>
        </authorList>
    </citation>
    <scope>NUCLEOTIDE SEQUENCE [LARGE SCALE GENOMIC DNA]</scope>
    <source>
        <strain evidence="1 2">DSM 13574</strain>
    </source>
</reference>
<dbReference type="EMBL" id="AZRL01000012">
    <property type="protein sequence ID" value="PNR96565.1"/>
    <property type="molecule type" value="Genomic_DNA"/>
</dbReference>
<name>A0A2K1P189_9BACT</name>
<dbReference type="SUPFAM" id="SSF53187">
    <property type="entry name" value="Zn-dependent exopeptidases"/>
    <property type="match status" value="1"/>
</dbReference>
<evidence type="ECO:0008006" key="3">
    <source>
        <dbReference type="Google" id="ProtNLM"/>
    </source>
</evidence>
<dbReference type="RefSeq" id="WP_103066903.1">
    <property type="nucleotide sequence ID" value="NZ_AZRL01000012.1"/>
</dbReference>
<sequence length="380" mass="43419">MLRLEDALWKLEKYEDELLSNTILYNQLPLKNFDEQKNFIINRLKEMNLTNIKEDDEGNVYVSFVNDDASPAALVFTTIDEIQDPLVERFARVLKGKIEGLKIVSSSLKVAALLTLIKFLHSEKVDLRKNVFFLFLNQARKNKFLSLGEFLQENMKSLDYAIKVNGINLGDLGHRSLGKYVYKLKFYSRDSIHKTSKSPSTLEILYRITSNLKENADMEGTSISILKLDKFEYNTEVILEIKSEGDQDLETISENLRSTVTELAERYNLKIKLNLLSYIPTTFIPKDHPLIEQIREIQNNLNIKTKLVPLDKDEALIIKSGIPAVSLGIAKGEILDGSEYFERDGVMKGLNQILMVVDNVTTENFAEEEIGQDIIGEEKD</sequence>
<proteinExistence type="predicted"/>
<accession>A0A2K1P189</accession>
<dbReference type="Gene3D" id="3.30.70.360">
    <property type="match status" value="1"/>
</dbReference>
<organism evidence="1 2">
    <name type="scientific">Petrotoga olearia DSM 13574</name>
    <dbReference type="NCBI Taxonomy" id="1122955"/>
    <lineage>
        <taxon>Bacteria</taxon>
        <taxon>Thermotogati</taxon>
        <taxon>Thermotogota</taxon>
        <taxon>Thermotogae</taxon>
        <taxon>Petrotogales</taxon>
        <taxon>Petrotogaceae</taxon>
        <taxon>Petrotoga</taxon>
    </lineage>
</organism>
<evidence type="ECO:0000313" key="1">
    <source>
        <dbReference type="EMBL" id="PNR96565.1"/>
    </source>
</evidence>
<dbReference type="Gene3D" id="3.40.630.10">
    <property type="entry name" value="Zn peptidases"/>
    <property type="match status" value="1"/>
</dbReference>
<dbReference type="Proteomes" id="UP000236434">
    <property type="component" value="Unassembled WGS sequence"/>
</dbReference>